<dbReference type="Pfam" id="PF00072">
    <property type="entry name" value="Response_reg"/>
    <property type="match status" value="1"/>
</dbReference>
<reference evidence="6 7" key="1">
    <citation type="submission" date="2016-11" db="EMBL/GenBank/DDBJ databases">
        <title>Draft Genome Sequences of Nine Cyanobacterial Strains from Diverse Habitats.</title>
        <authorList>
            <person name="Zhu T."/>
            <person name="Hou S."/>
            <person name="Lu X."/>
            <person name="Hess W.R."/>
        </authorList>
    </citation>
    <scope>NUCLEOTIDE SEQUENCE [LARGE SCALE GENOMIC DNA]</scope>
    <source>
        <strain evidence="6 7">NIES-592</strain>
    </source>
</reference>
<name>A0A1U7GZK5_9CYAN</name>
<evidence type="ECO:0000313" key="7">
    <source>
        <dbReference type="Proteomes" id="UP000186391"/>
    </source>
</evidence>
<dbReference type="PANTHER" id="PTHR48111">
    <property type="entry name" value="REGULATOR OF RPOS"/>
    <property type="match status" value="1"/>
</dbReference>
<evidence type="ECO:0000259" key="4">
    <source>
        <dbReference type="PROSITE" id="PS50110"/>
    </source>
</evidence>
<dbReference type="InterPro" id="IPR001789">
    <property type="entry name" value="Sig_transdc_resp-reg_receiver"/>
</dbReference>
<dbReference type="InterPro" id="IPR036388">
    <property type="entry name" value="WH-like_DNA-bd_sf"/>
</dbReference>
<dbReference type="EMBL" id="MRCA01000005">
    <property type="protein sequence ID" value="OKH13988.1"/>
    <property type="molecule type" value="Genomic_DNA"/>
</dbReference>
<evidence type="ECO:0000313" key="6">
    <source>
        <dbReference type="EMBL" id="OKH13988.1"/>
    </source>
</evidence>
<dbReference type="GO" id="GO:0006355">
    <property type="term" value="P:regulation of DNA-templated transcription"/>
    <property type="evidence" value="ECO:0007669"/>
    <property type="project" value="InterPro"/>
</dbReference>
<dbReference type="RefSeq" id="WP_073555819.1">
    <property type="nucleotide sequence ID" value="NZ_MRCA01000005.1"/>
</dbReference>
<dbReference type="PROSITE" id="PS51755">
    <property type="entry name" value="OMPR_PHOB"/>
    <property type="match status" value="1"/>
</dbReference>
<keyword evidence="7" id="KW-1185">Reference proteome</keyword>
<dbReference type="GO" id="GO:0000156">
    <property type="term" value="F:phosphorelay response regulator activity"/>
    <property type="evidence" value="ECO:0007669"/>
    <property type="project" value="TreeGrafter"/>
</dbReference>
<dbReference type="GO" id="GO:0000976">
    <property type="term" value="F:transcription cis-regulatory region binding"/>
    <property type="evidence" value="ECO:0007669"/>
    <property type="project" value="TreeGrafter"/>
</dbReference>
<accession>A0A1U7GZK5</accession>
<dbReference type="Proteomes" id="UP000186391">
    <property type="component" value="Unassembled WGS sequence"/>
</dbReference>
<dbReference type="InterPro" id="IPR016032">
    <property type="entry name" value="Sig_transdc_resp-reg_C-effctor"/>
</dbReference>
<dbReference type="Gene3D" id="1.10.10.10">
    <property type="entry name" value="Winged helix-like DNA-binding domain superfamily/Winged helix DNA-binding domain"/>
    <property type="match status" value="1"/>
</dbReference>
<dbReference type="SMART" id="SM00862">
    <property type="entry name" value="Trans_reg_C"/>
    <property type="match status" value="1"/>
</dbReference>
<dbReference type="Gene3D" id="3.40.50.2300">
    <property type="match status" value="1"/>
</dbReference>
<feature type="domain" description="OmpR/PhoB-type" evidence="5">
    <location>
        <begin position="124"/>
        <end position="222"/>
    </location>
</feature>
<gene>
    <name evidence="6" type="ORF">NIES592_11730</name>
</gene>
<dbReference type="GO" id="GO:0032993">
    <property type="term" value="C:protein-DNA complex"/>
    <property type="evidence" value="ECO:0007669"/>
    <property type="project" value="TreeGrafter"/>
</dbReference>
<dbReference type="InterPro" id="IPR011006">
    <property type="entry name" value="CheY-like_superfamily"/>
</dbReference>
<organism evidence="6 7">
    <name type="scientific">Fischerella major NIES-592</name>
    <dbReference type="NCBI Taxonomy" id="210994"/>
    <lineage>
        <taxon>Bacteria</taxon>
        <taxon>Bacillati</taxon>
        <taxon>Cyanobacteriota</taxon>
        <taxon>Cyanophyceae</taxon>
        <taxon>Nostocales</taxon>
        <taxon>Hapalosiphonaceae</taxon>
        <taxon>Fischerella</taxon>
    </lineage>
</organism>
<evidence type="ECO:0000259" key="5">
    <source>
        <dbReference type="PROSITE" id="PS51755"/>
    </source>
</evidence>
<feature type="modified residue" description="4-aspartylphosphate" evidence="2">
    <location>
        <position position="51"/>
    </location>
</feature>
<dbReference type="OrthoDB" id="511106at2"/>
<dbReference type="InterPro" id="IPR039420">
    <property type="entry name" value="WalR-like"/>
</dbReference>
<feature type="DNA-binding region" description="OmpR/PhoB-type" evidence="3">
    <location>
        <begin position="124"/>
        <end position="222"/>
    </location>
</feature>
<dbReference type="AlphaFoldDB" id="A0A1U7GZK5"/>
<sequence length="226" mass="25692">MKILVVEDDLELLEPLNTVLSRAGHVVDGVDNCEIATGLISEQDYDLLILDWILPTGSGINLCQQYRCMGKTSPVLMLTAKDSISDKIKGLDAGADDYVVKPIDMLELLARVRALGRRSPVWQDQILKFADLQLNLDTHTAQRQEHQAILSVRECQLLEYFLRHPYQVLSRDQLEQALWTWDAQPGTNAITVQIRRLRQRLQPLGANEWIETVYGLGYRLIKPTSK</sequence>
<evidence type="ECO:0000256" key="1">
    <source>
        <dbReference type="ARBA" id="ARBA00023125"/>
    </source>
</evidence>
<comment type="caution">
    <text evidence="6">The sequence shown here is derived from an EMBL/GenBank/DDBJ whole genome shotgun (WGS) entry which is preliminary data.</text>
</comment>
<proteinExistence type="predicted"/>
<feature type="domain" description="Response regulatory" evidence="4">
    <location>
        <begin position="2"/>
        <end position="116"/>
    </location>
</feature>
<dbReference type="GO" id="GO:0005829">
    <property type="term" value="C:cytosol"/>
    <property type="evidence" value="ECO:0007669"/>
    <property type="project" value="TreeGrafter"/>
</dbReference>
<dbReference type="PROSITE" id="PS50110">
    <property type="entry name" value="RESPONSE_REGULATORY"/>
    <property type="match status" value="1"/>
</dbReference>
<dbReference type="PANTHER" id="PTHR48111:SF5">
    <property type="entry name" value="RESPONSE REGULATOR RPPA"/>
    <property type="match status" value="1"/>
</dbReference>
<keyword evidence="2" id="KW-0597">Phosphoprotein</keyword>
<evidence type="ECO:0000256" key="3">
    <source>
        <dbReference type="PROSITE-ProRule" id="PRU01091"/>
    </source>
</evidence>
<evidence type="ECO:0000256" key="2">
    <source>
        <dbReference type="PROSITE-ProRule" id="PRU00169"/>
    </source>
</evidence>
<keyword evidence="1 3" id="KW-0238">DNA-binding</keyword>
<dbReference type="InterPro" id="IPR001867">
    <property type="entry name" value="OmpR/PhoB-type_DNA-bd"/>
</dbReference>
<dbReference type="SUPFAM" id="SSF46894">
    <property type="entry name" value="C-terminal effector domain of the bipartite response regulators"/>
    <property type="match status" value="1"/>
</dbReference>
<dbReference type="Gene3D" id="6.10.250.690">
    <property type="match status" value="1"/>
</dbReference>
<dbReference type="CDD" id="cd00383">
    <property type="entry name" value="trans_reg_C"/>
    <property type="match status" value="1"/>
</dbReference>
<dbReference type="Pfam" id="PF00486">
    <property type="entry name" value="Trans_reg_C"/>
    <property type="match status" value="1"/>
</dbReference>
<dbReference type="SMART" id="SM00448">
    <property type="entry name" value="REC"/>
    <property type="match status" value="1"/>
</dbReference>
<dbReference type="SUPFAM" id="SSF52172">
    <property type="entry name" value="CheY-like"/>
    <property type="match status" value="1"/>
</dbReference>
<protein>
    <submittedName>
        <fullName evidence="6">DNA-binding response regulator</fullName>
    </submittedName>
</protein>